<accession>A0A1P8UZ89</accession>
<reference evidence="1 2" key="1">
    <citation type="submission" date="2016-04" db="EMBL/GenBank/DDBJ databases">
        <title>Deep-sea bacteria in the southern Pacific.</title>
        <authorList>
            <person name="Tang K."/>
        </authorList>
    </citation>
    <scope>NUCLEOTIDE SEQUENCE [LARGE SCALE GENOMIC DNA]</scope>
    <source>
        <strain evidence="1 2">JLT2014</strain>
    </source>
</reference>
<protein>
    <submittedName>
        <fullName evidence="1">Uncharacterized protein</fullName>
    </submittedName>
</protein>
<dbReference type="OrthoDB" id="7848986at2"/>
<evidence type="ECO:0000313" key="1">
    <source>
        <dbReference type="EMBL" id="APZ54693.1"/>
    </source>
</evidence>
<dbReference type="RefSeq" id="WP_076704601.1">
    <property type="nucleotide sequence ID" value="NZ_CP015093.1"/>
</dbReference>
<name>A0A1P8UZ89_9RHOB</name>
<keyword evidence="2" id="KW-1185">Reference proteome</keyword>
<gene>
    <name evidence="1" type="ORF">Ga0080574_TMP4359</name>
</gene>
<dbReference type="KEGG" id="paby:Ga0080574_TMP4359"/>
<proteinExistence type="predicted"/>
<dbReference type="EMBL" id="CP015093">
    <property type="protein sequence ID" value="APZ54693.1"/>
    <property type="molecule type" value="Genomic_DNA"/>
</dbReference>
<dbReference type="AlphaFoldDB" id="A0A1P8UZ89"/>
<evidence type="ECO:0000313" key="2">
    <source>
        <dbReference type="Proteomes" id="UP000187059"/>
    </source>
</evidence>
<organism evidence="1 2">
    <name type="scientific">Salipiger abyssi</name>
    <dbReference type="NCBI Taxonomy" id="1250539"/>
    <lineage>
        <taxon>Bacteria</taxon>
        <taxon>Pseudomonadati</taxon>
        <taxon>Pseudomonadota</taxon>
        <taxon>Alphaproteobacteria</taxon>
        <taxon>Rhodobacterales</taxon>
        <taxon>Roseobacteraceae</taxon>
        <taxon>Salipiger</taxon>
    </lineage>
</organism>
<sequence>MIWVSPARIDRQLGSKWPVGRARLRQLGRVLPKPVVGLLRAPVKRAEPFTIPAEHFAKTARISETGRYQRLADLMAHEDDVRASRWYDELMRELSERGAAFYKTRPLRSEAEIAGFLRDYVLGLIDSLRRNGFDAGATGFESTAVITAEGTLCKTGSGNHRFCIASLLGLPRFPLRIVGAHEDWVRDRIGTQPVLDGVLAALPEIEARHRAPEPLAAGA</sequence>
<dbReference type="Proteomes" id="UP000187059">
    <property type="component" value="Chromosome"/>
</dbReference>